<dbReference type="KEGG" id="vg:11257104"/>
<proteinExistence type="predicted"/>
<protein>
    <submittedName>
        <fullName evidence="1">Uncharacterized protein</fullName>
    </submittedName>
</protein>
<name>G5CRN0_9VIRU</name>
<dbReference type="EMBL" id="JN258408">
    <property type="protein sequence ID" value="AEQ33076.1"/>
    <property type="molecule type" value="Genomic_DNA"/>
</dbReference>
<accession>G5CRN0</accession>
<evidence type="ECO:0000313" key="2">
    <source>
        <dbReference type="Proteomes" id="UP000202558"/>
    </source>
</evidence>
<keyword evidence="2" id="KW-1185">Reference proteome</keyword>
<evidence type="ECO:0000313" key="1">
    <source>
        <dbReference type="EMBL" id="AEQ33076.1"/>
    </source>
</evidence>
<sequence>MILMNRELDLSLLHAPLQTNIPQTNILQTKIIKRKYPAKITDNHQRTLVEIEYSYILENLNNECQLHKKKFLYWSIE</sequence>
<gene>
    <name evidence="1" type="primary">mchi_804</name>
</gene>
<dbReference type="Proteomes" id="UP000202558">
    <property type="component" value="Segment"/>
</dbReference>
<reference evidence="1 2" key="1">
    <citation type="journal article" date="2011" name="Proc. Natl. Acad. Sci. U.S.A.">
        <title>Distant Mimivirus relative with a larger genome highlights the fundamental features of Megaviridae.</title>
        <authorList>
            <person name="Arslan D."/>
            <person name="Legendre M."/>
            <person name="Seltzer V."/>
            <person name="Abergel C."/>
            <person name="Claverie J.M."/>
        </authorList>
    </citation>
    <scope>NUCLEOTIDE SEQUENCE [LARGE SCALE GENOMIC DNA]</scope>
    <source>
        <strain evidence="1">Claverie Las Cruses</strain>
    </source>
</reference>
<organism evidence="1 2">
    <name type="scientific">Megavirus chiliensis</name>
    <dbReference type="NCBI Taxonomy" id="1094892"/>
    <lineage>
        <taxon>Viruses</taxon>
        <taxon>Varidnaviria</taxon>
        <taxon>Bamfordvirae</taxon>
        <taxon>Nucleocytoviricota</taxon>
        <taxon>Megaviricetes</taxon>
        <taxon>Imitervirales</taxon>
        <taxon>Mimiviridae</taxon>
        <taxon>Megamimivirinae</taxon>
        <taxon>Megavirus</taxon>
        <taxon>Megavirus chilense</taxon>
    </lineage>
</organism>